<dbReference type="Proteomes" id="UP001293593">
    <property type="component" value="Unassembled WGS sequence"/>
</dbReference>
<dbReference type="PANTHER" id="PTHR34779:SF7">
    <property type="entry name" value="DUF3741 DOMAIN-CONTAINING PROTEIN"/>
    <property type="match status" value="1"/>
</dbReference>
<dbReference type="InterPro" id="IPR038796">
    <property type="entry name" value="At1g76070-like"/>
</dbReference>
<dbReference type="AlphaFoldDB" id="A0AAE1K2A4"/>
<evidence type="ECO:0000256" key="1">
    <source>
        <dbReference type="SAM" id="MobiDB-lite"/>
    </source>
</evidence>
<proteinExistence type="predicted"/>
<feature type="region of interest" description="Disordered" evidence="1">
    <location>
        <begin position="55"/>
        <end position="112"/>
    </location>
</feature>
<gene>
    <name evidence="2" type="ORF">QN277_027638</name>
</gene>
<keyword evidence="3" id="KW-1185">Reference proteome</keyword>
<comment type="caution">
    <text evidence="2">The sequence shown here is derived from an EMBL/GenBank/DDBJ whole genome shotgun (WGS) entry which is preliminary data.</text>
</comment>
<name>A0AAE1K2A4_9FABA</name>
<dbReference type="EMBL" id="JAWXYG010000009">
    <property type="protein sequence ID" value="KAK4262025.1"/>
    <property type="molecule type" value="Genomic_DNA"/>
</dbReference>
<reference evidence="2" key="1">
    <citation type="submission" date="2023-10" db="EMBL/GenBank/DDBJ databases">
        <title>Chromosome-level genome of the transformable northern wattle, Acacia crassicarpa.</title>
        <authorList>
            <person name="Massaro I."/>
            <person name="Sinha N.R."/>
            <person name="Poethig S."/>
            <person name="Leichty A.R."/>
        </authorList>
    </citation>
    <scope>NUCLEOTIDE SEQUENCE</scope>
    <source>
        <strain evidence="2">Acra3RX</strain>
        <tissue evidence="2">Leaf</tissue>
    </source>
</reference>
<accession>A0AAE1K2A4</accession>
<organism evidence="2 3">
    <name type="scientific">Acacia crassicarpa</name>
    <name type="common">northern wattle</name>
    <dbReference type="NCBI Taxonomy" id="499986"/>
    <lineage>
        <taxon>Eukaryota</taxon>
        <taxon>Viridiplantae</taxon>
        <taxon>Streptophyta</taxon>
        <taxon>Embryophyta</taxon>
        <taxon>Tracheophyta</taxon>
        <taxon>Spermatophyta</taxon>
        <taxon>Magnoliopsida</taxon>
        <taxon>eudicotyledons</taxon>
        <taxon>Gunneridae</taxon>
        <taxon>Pentapetalae</taxon>
        <taxon>rosids</taxon>
        <taxon>fabids</taxon>
        <taxon>Fabales</taxon>
        <taxon>Fabaceae</taxon>
        <taxon>Caesalpinioideae</taxon>
        <taxon>mimosoid clade</taxon>
        <taxon>Acacieae</taxon>
        <taxon>Acacia</taxon>
    </lineage>
</organism>
<protein>
    <submittedName>
        <fullName evidence="2">Uncharacterized protein</fullName>
    </submittedName>
</protein>
<feature type="compositionally biased region" description="Basic residues" evidence="1">
    <location>
        <begin position="84"/>
        <end position="97"/>
    </location>
</feature>
<evidence type="ECO:0000313" key="3">
    <source>
        <dbReference type="Proteomes" id="UP001293593"/>
    </source>
</evidence>
<evidence type="ECO:0000313" key="2">
    <source>
        <dbReference type="EMBL" id="KAK4262025.1"/>
    </source>
</evidence>
<feature type="compositionally biased region" description="Basic and acidic residues" evidence="1">
    <location>
        <begin position="101"/>
        <end position="112"/>
    </location>
</feature>
<sequence>MMEKLADQLKSKFLKFLPRQPVASIHKSSLSPGGSVAGNRSPCRQIVSIIPKEARRKLRSSSFGAREPSSPKVSCMGDVDQLMKRKKKKKKKKKKTCTHQSGDENADKKEKTLPWIFKGRGGDHHQWEISQRKSGKALDLELGEKEKAQHCTESVPSLGTMKKFASGRGTLDDFDAKLAQLSTG</sequence>
<dbReference type="PANTHER" id="PTHR34779">
    <property type="entry name" value="OS09G0542900 PROTEIN"/>
    <property type="match status" value="1"/>
</dbReference>